<protein>
    <submittedName>
        <fullName evidence="2">Putative efflux protein</fullName>
    </submittedName>
</protein>
<evidence type="ECO:0000313" key="3">
    <source>
        <dbReference type="Proteomes" id="UP000250123"/>
    </source>
</evidence>
<dbReference type="GO" id="GO:0015562">
    <property type="term" value="F:efflux transmembrane transporter activity"/>
    <property type="evidence" value="ECO:0007669"/>
    <property type="project" value="TreeGrafter"/>
</dbReference>
<dbReference type="Gene3D" id="2.40.50.100">
    <property type="match status" value="1"/>
</dbReference>
<evidence type="ECO:0000256" key="1">
    <source>
        <dbReference type="ARBA" id="ARBA00009477"/>
    </source>
</evidence>
<dbReference type="Gene3D" id="2.40.420.20">
    <property type="match status" value="1"/>
</dbReference>
<dbReference type="PANTHER" id="PTHR30469:SF15">
    <property type="entry name" value="HLYD FAMILY OF SECRETION PROTEINS"/>
    <property type="match status" value="1"/>
</dbReference>
<dbReference type="KEGG" id="sbk:SHEWBE_1489"/>
<accession>A0A330M061</accession>
<dbReference type="InterPro" id="IPR006143">
    <property type="entry name" value="RND_pump_MFP"/>
</dbReference>
<dbReference type="NCBIfam" id="TIGR01730">
    <property type="entry name" value="RND_mfp"/>
    <property type="match status" value="1"/>
</dbReference>
<dbReference type="PANTHER" id="PTHR30469">
    <property type="entry name" value="MULTIDRUG RESISTANCE PROTEIN MDTA"/>
    <property type="match status" value="1"/>
</dbReference>
<sequence length="210" mass="22714">MVDVVTQNLQKSQDALDYTELKAPFSGVIGSKSQQKFEQTSPGTSLFSLHQPNQLKAVIDVPENLMSQLVLDQLVLVNWHGAKTSLNARLSSVATLADPIKQTYTVEFIIDPITNALPGKAVNVAVSFNIKNTSYCVPYAALSGEDADKSVYVIKEGIVLEKAVTLESLRSNSVCLSGELHTGDAIVTAGVHYLKPEQMVANTLVKAFSY</sequence>
<dbReference type="Gene3D" id="1.10.287.470">
    <property type="entry name" value="Helix hairpin bin"/>
    <property type="match status" value="1"/>
</dbReference>
<dbReference type="EMBL" id="LS483452">
    <property type="protein sequence ID" value="SQH75455.1"/>
    <property type="molecule type" value="Genomic_DNA"/>
</dbReference>
<gene>
    <name evidence="2" type="ORF">SHEWBE_1489</name>
</gene>
<dbReference type="Proteomes" id="UP000250123">
    <property type="component" value="Chromosome SHEWBE"/>
</dbReference>
<dbReference type="GO" id="GO:1990281">
    <property type="term" value="C:efflux pump complex"/>
    <property type="evidence" value="ECO:0007669"/>
    <property type="project" value="TreeGrafter"/>
</dbReference>
<reference evidence="3" key="1">
    <citation type="submission" date="2018-06" db="EMBL/GenBank/DDBJ databases">
        <authorList>
            <person name="Cea G.-C."/>
            <person name="William W."/>
        </authorList>
    </citation>
    <scope>NUCLEOTIDE SEQUENCE [LARGE SCALE GENOMIC DNA]</scope>
    <source>
        <strain evidence="3">DB21MT-2</strain>
    </source>
</reference>
<organism evidence="2 3">
    <name type="scientific">Shewanella benthica</name>
    <dbReference type="NCBI Taxonomy" id="43661"/>
    <lineage>
        <taxon>Bacteria</taxon>
        <taxon>Pseudomonadati</taxon>
        <taxon>Pseudomonadota</taxon>
        <taxon>Gammaproteobacteria</taxon>
        <taxon>Alteromonadales</taxon>
        <taxon>Shewanellaceae</taxon>
        <taxon>Shewanella</taxon>
    </lineage>
</organism>
<evidence type="ECO:0000313" key="2">
    <source>
        <dbReference type="EMBL" id="SQH75455.1"/>
    </source>
</evidence>
<proteinExistence type="inferred from homology"/>
<dbReference type="AlphaFoldDB" id="A0A330M061"/>
<name>A0A330M061_9GAMM</name>
<dbReference type="RefSeq" id="WP_231926450.1">
    <property type="nucleotide sequence ID" value="NZ_LS483452.1"/>
</dbReference>
<comment type="similarity">
    <text evidence="1">Belongs to the membrane fusion protein (MFP) (TC 8.A.1) family.</text>
</comment>
<dbReference type="Gene3D" id="2.40.30.170">
    <property type="match status" value="1"/>
</dbReference>